<accession>A0A101LTM4</accession>
<reference evidence="1" key="1">
    <citation type="journal article" date="2015" name="Genome Biol. Evol.">
        <title>Organellar Genomes of White Spruce (Picea glauca): Assembly and Annotation.</title>
        <authorList>
            <person name="Jackman S.D."/>
            <person name="Warren R.L."/>
            <person name="Gibb E.A."/>
            <person name="Vandervalk B.P."/>
            <person name="Mohamadi H."/>
            <person name="Chu J."/>
            <person name="Raymond A."/>
            <person name="Pleasance S."/>
            <person name="Coope R."/>
            <person name="Wildung M.R."/>
            <person name="Ritland C.E."/>
            <person name="Bousquet J."/>
            <person name="Jones S.J."/>
            <person name="Bohlmann J."/>
            <person name="Birol I."/>
        </authorList>
    </citation>
    <scope>NUCLEOTIDE SEQUENCE [LARGE SCALE GENOMIC DNA]</scope>
    <source>
        <tissue evidence="1">Flushing bud</tissue>
    </source>
</reference>
<dbReference type="EMBL" id="LKAM01000028">
    <property type="protein sequence ID" value="KUM45137.1"/>
    <property type="molecule type" value="Genomic_DNA"/>
</dbReference>
<organism evidence="1">
    <name type="scientific">Picea glauca</name>
    <name type="common">White spruce</name>
    <name type="synonym">Pinus glauca</name>
    <dbReference type="NCBI Taxonomy" id="3330"/>
    <lineage>
        <taxon>Eukaryota</taxon>
        <taxon>Viridiplantae</taxon>
        <taxon>Streptophyta</taxon>
        <taxon>Embryophyta</taxon>
        <taxon>Tracheophyta</taxon>
        <taxon>Spermatophyta</taxon>
        <taxon>Pinopsida</taxon>
        <taxon>Pinidae</taxon>
        <taxon>Conifers I</taxon>
        <taxon>Pinales</taxon>
        <taxon>Pinaceae</taxon>
        <taxon>Picea</taxon>
    </lineage>
</organism>
<evidence type="ECO:0000313" key="1">
    <source>
        <dbReference type="EMBL" id="KUM45137.1"/>
    </source>
</evidence>
<proteinExistence type="predicted"/>
<protein>
    <submittedName>
        <fullName evidence="1">Uncharacterized protein</fullName>
    </submittedName>
</protein>
<sequence>MQGMETVRDIYHHGESKMLLERGHKRCVQVLYLGNHVPGLELTRSKPMALIFMFESSPYSIESFFIHNMVKFH</sequence>
<geneLocation type="mitochondrion" evidence="1"/>
<gene>
    <name evidence="1" type="ORF">ABT39_MTgene3637</name>
</gene>
<comment type="caution">
    <text evidence="1">The sequence shown here is derived from an EMBL/GenBank/DDBJ whole genome shotgun (WGS) entry which is preliminary data.</text>
</comment>
<keyword evidence="1" id="KW-0496">Mitochondrion</keyword>
<dbReference type="AlphaFoldDB" id="A0A101LTM4"/>
<name>A0A101LTM4_PICGL</name>